<dbReference type="AlphaFoldDB" id="A0A4S3J4U3"/>
<accession>A0A4S3J4U3</accession>
<evidence type="ECO:0000313" key="3">
    <source>
        <dbReference type="Proteomes" id="UP000308092"/>
    </source>
</evidence>
<name>A0A4S3J4U3_9EURO</name>
<dbReference type="RefSeq" id="XP_033428010.1">
    <property type="nucleotide sequence ID" value="XM_033569204.1"/>
</dbReference>
<dbReference type="EMBL" id="SOSA01000587">
    <property type="protein sequence ID" value="THC89903.1"/>
    <property type="molecule type" value="Genomic_DNA"/>
</dbReference>
<dbReference type="EMBL" id="QUQM01000003">
    <property type="protein sequence ID" value="KAA8648649.1"/>
    <property type="molecule type" value="Genomic_DNA"/>
</dbReference>
<dbReference type="GeneID" id="54327236"/>
<protein>
    <submittedName>
        <fullName evidence="2">Uncharacterized protein</fullName>
    </submittedName>
</protein>
<organism evidence="2 3">
    <name type="scientific">Aspergillus tanneri</name>
    <dbReference type="NCBI Taxonomy" id="1220188"/>
    <lineage>
        <taxon>Eukaryota</taxon>
        <taxon>Fungi</taxon>
        <taxon>Dikarya</taxon>
        <taxon>Ascomycota</taxon>
        <taxon>Pezizomycotina</taxon>
        <taxon>Eurotiomycetes</taxon>
        <taxon>Eurotiomycetidae</taxon>
        <taxon>Eurotiales</taxon>
        <taxon>Aspergillaceae</taxon>
        <taxon>Aspergillus</taxon>
        <taxon>Aspergillus subgen. Circumdati</taxon>
    </lineage>
</organism>
<sequence length="95" mass="10452">MIDIGVVLMVSFGDFDTESPLKIDDDFDEATVIPPNAKRLLVWAKTPMQLVLRQSLETKTEKTATIIQITSTLSLMIRPICTGRSLAPIWCGASS</sequence>
<gene>
    <name evidence="1" type="ORF">ATNIH1004_004534</name>
    <name evidence="2" type="ORF">EYZ11_010635</name>
</gene>
<proteinExistence type="predicted"/>
<reference evidence="1 4" key="2">
    <citation type="submission" date="2019-08" db="EMBL/GenBank/DDBJ databases">
        <title>The genome sequence of a newly discovered highly antifungal drug resistant Aspergillus species, Aspergillus tanneri NIH 1004.</title>
        <authorList>
            <person name="Mounaud S."/>
            <person name="Singh I."/>
            <person name="Joardar V."/>
            <person name="Pakala S."/>
            <person name="Pakala S."/>
            <person name="Venepally P."/>
            <person name="Chung J.K."/>
            <person name="Losada L."/>
            <person name="Nierman W.C."/>
        </authorList>
    </citation>
    <scope>NUCLEOTIDE SEQUENCE [LARGE SCALE GENOMIC DNA]</scope>
    <source>
        <strain evidence="1 4">NIH1004</strain>
    </source>
</reference>
<dbReference type="Proteomes" id="UP000324241">
    <property type="component" value="Unassembled WGS sequence"/>
</dbReference>
<comment type="caution">
    <text evidence="2">The sequence shown here is derived from an EMBL/GenBank/DDBJ whole genome shotgun (WGS) entry which is preliminary data.</text>
</comment>
<evidence type="ECO:0000313" key="2">
    <source>
        <dbReference type="EMBL" id="THC89903.1"/>
    </source>
</evidence>
<evidence type="ECO:0000313" key="4">
    <source>
        <dbReference type="Proteomes" id="UP000324241"/>
    </source>
</evidence>
<reference evidence="2 3" key="1">
    <citation type="submission" date="2019-03" db="EMBL/GenBank/DDBJ databases">
        <title>The genome sequence of a newly discovered highly antifungal drug resistant Aspergillus species, Aspergillus tanneri NIH 1004.</title>
        <authorList>
            <person name="Mounaud S."/>
            <person name="Singh I."/>
            <person name="Joardar V."/>
            <person name="Pakala S."/>
            <person name="Pakala S."/>
            <person name="Venepally P."/>
            <person name="Hoover J."/>
            <person name="Nierman W."/>
            <person name="Chung J."/>
            <person name="Losada L."/>
        </authorList>
    </citation>
    <scope>NUCLEOTIDE SEQUENCE [LARGE SCALE GENOMIC DNA]</scope>
    <source>
        <strain evidence="2 3">NIH1004</strain>
    </source>
</reference>
<dbReference type="Proteomes" id="UP000308092">
    <property type="component" value="Unassembled WGS sequence"/>
</dbReference>
<keyword evidence="3" id="KW-1185">Reference proteome</keyword>
<evidence type="ECO:0000313" key="1">
    <source>
        <dbReference type="EMBL" id="KAA8648649.1"/>
    </source>
</evidence>
<dbReference type="VEuPathDB" id="FungiDB:EYZ11_010635"/>